<feature type="compositionally biased region" description="Low complexity" evidence="1">
    <location>
        <begin position="93"/>
        <end position="117"/>
    </location>
</feature>
<sequence length="386" mass="40447">MNKTPVITQVNGRAFQEARERLGISVKDLAKQSCFSVRQIEQIENGKSDAFYSLAIKANAAKKIAHLLKLSEAEAFEFKVDSLTLAAEKETLTTDTDNSQSSLTSSPATTPARSIATHTDAVDSRFSSHSSALSEQLEPRFGPDQDGTGSLASLNHKPRSGRTLIISLALAAIVLLVVLIQSDLLIQIQNPFSPKPAPVVEVMIPEDKPAEPEKLGMTSDNNASTASPAATLNTNAATGTVGSNSAPSTALATVAPSAAITPSNTLEGCPSVGVSASAYTPTQSNRSADMVYVVSKVNQTVCVVDANGKIQNRSLDAGTSASFYGKPPFKVMTSGLSQVDLFFQGWKVRPTNPNEKTIELLPLINATPPAPSVAPAPAGNSPSTTN</sequence>
<dbReference type="GO" id="GO:0003677">
    <property type="term" value="F:DNA binding"/>
    <property type="evidence" value="ECO:0007669"/>
    <property type="project" value="InterPro"/>
</dbReference>
<keyword evidence="5" id="KW-1185">Reference proteome</keyword>
<keyword evidence="2" id="KW-0472">Membrane</keyword>
<keyword evidence="2" id="KW-0812">Transmembrane</keyword>
<protein>
    <recommendedName>
        <fullName evidence="3">HTH cro/C1-type domain-containing protein</fullName>
    </recommendedName>
</protein>
<dbReference type="SMART" id="SM00530">
    <property type="entry name" value="HTH_XRE"/>
    <property type="match status" value="1"/>
</dbReference>
<evidence type="ECO:0000313" key="4">
    <source>
        <dbReference type="EMBL" id="ANI99709.1"/>
    </source>
</evidence>
<dbReference type="Proteomes" id="UP000078463">
    <property type="component" value="Chromosome"/>
</dbReference>
<dbReference type="Pfam" id="PF13413">
    <property type="entry name" value="HTH_25"/>
    <property type="match status" value="1"/>
</dbReference>
<feature type="transmembrane region" description="Helical" evidence="2">
    <location>
        <begin position="164"/>
        <end position="186"/>
    </location>
</feature>
<feature type="compositionally biased region" description="Polar residues" evidence="1">
    <location>
        <begin position="125"/>
        <end position="134"/>
    </location>
</feature>
<dbReference type="EMBL" id="CP015922">
    <property type="protein sequence ID" value="ANI99709.1"/>
    <property type="molecule type" value="Genomic_DNA"/>
</dbReference>
<dbReference type="AlphaFoldDB" id="A0A191UFA2"/>
<dbReference type="InterPro" id="IPR001387">
    <property type="entry name" value="Cro/C1-type_HTH"/>
</dbReference>
<accession>A0A191UFA2</accession>
<dbReference type="InterPro" id="IPR010982">
    <property type="entry name" value="Lambda_DNA-bd_dom_sf"/>
</dbReference>
<dbReference type="KEGG" id="pwu:A8O14_06245"/>
<dbReference type="PROSITE" id="PS50943">
    <property type="entry name" value="HTH_CROC1"/>
    <property type="match status" value="1"/>
</dbReference>
<evidence type="ECO:0000256" key="2">
    <source>
        <dbReference type="SAM" id="Phobius"/>
    </source>
</evidence>
<dbReference type="SUPFAM" id="SSF47413">
    <property type="entry name" value="lambda repressor-like DNA-binding domains"/>
    <property type="match status" value="1"/>
</dbReference>
<organism evidence="4 5">
    <name type="scientific">Polynucleobacter wuianus</name>
    <dbReference type="NCBI Taxonomy" id="1743168"/>
    <lineage>
        <taxon>Bacteria</taxon>
        <taxon>Pseudomonadati</taxon>
        <taxon>Pseudomonadota</taxon>
        <taxon>Betaproteobacteria</taxon>
        <taxon>Burkholderiales</taxon>
        <taxon>Burkholderiaceae</taxon>
        <taxon>Polynucleobacter</taxon>
    </lineage>
</organism>
<reference evidence="5" key="1">
    <citation type="submission" date="2016-05" db="EMBL/GenBank/DDBJ databases">
        <title>Polynucleobacter sp. QLW-P1FAT50C-4 genome.</title>
        <authorList>
            <person name="Hahn M.W."/>
        </authorList>
    </citation>
    <scope>NUCLEOTIDE SEQUENCE [LARGE SCALE GENOMIC DNA]</scope>
    <source>
        <strain evidence="5">QLW-P1FAT50C-4</strain>
    </source>
</reference>
<dbReference type="CDD" id="cd00093">
    <property type="entry name" value="HTH_XRE"/>
    <property type="match status" value="1"/>
</dbReference>
<dbReference type="RefSeq" id="WP_068948717.1">
    <property type="nucleotide sequence ID" value="NZ_CP015922.1"/>
</dbReference>
<keyword evidence="2" id="KW-1133">Transmembrane helix</keyword>
<dbReference type="OrthoDB" id="9131276at2"/>
<feature type="region of interest" description="Disordered" evidence="1">
    <location>
        <begin position="91"/>
        <end position="156"/>
    </location>
</feature>
<dbReference type="Gene3D" id="1.10.260.40">
    <property type="entry name" value="lambda repressor-like DNA-binding domains"/>
    <property type="match status" value="1"/>
</dbReference>
<evidence type="ECO:0000259" key="3">
    <source>
        <dbReference type="PROSITE" id="PS50943"/>
    </source>
</evidence>
<proteinExistence type="predicted"/>
<evidence type="ECO:0000313" key="5">
    <source>
        <dbReference type="Proteomes" id="UP000078463"/>
    </source>
</evidence>
<dbReference type="STRING" id="1743168.A8O14_06245"/>
<name>A0A191UFA2_9BURK</name>
<evidence type="ECO:0000256" key="1">
    <source>
        <dbReference type="SAM" id="MobiDB-lite"/>
    </source>
</evidence>
<feature type="domain" description="HTH cro/C1-type" evidence="3">
    <location>
        <begin position="15"/>
        <end position="75"/>
    </location>
</feature>
<gene>
    <name evidence="4" type="ORF">A8O14_06245</name>
</gene>